<dbReference type="SUPFAM" id="SSF46785">
    <property type="entry name" value="Winged helix' DNA-binding domain"/>
    <property type="match status" value="1"/>
</dbReference>
<dbReference type="SUPFAM" id="SSF53850">
    <property type="entry name" value="Periplasmic binding protein-like II"/>
    <property type="match status" value="1"/>
</dbReference>
<keyword evidence="3" id="KW-0238">DNA-binding</keyword>
<dbReference type="PANTHER" id="PTHR30118">
    <property type="entry name" value="HTH-TYPE TRANSCRIPTIONAL REGULATOR LEUO-RELATED"/>
    <property type="match status" value="1"/>
</dbReference>
<dbReference type="Proteomes" id="UP000597761">
    <property type="component" value="Unassembled WGS sequence"/>
</dbReference>
<organism evidence="6 7">
    <name type="scientific">Tersicoccus solisilvae</name>
    <dbReference type="NCBI Taxonomy" id="1882339"/>
    <lineage>
        <taxon>Bacteria</taxon>
        <taxon>Bacillati</taxon>
        <taxon>Actinomycetota</taxon>
        <taxon>Actinomycetes</taxon>
        <taxon>Micrococcales</taxon>
        <taxon>Micrococcaceae</taxon>
        <taxon>Tersicoccus</taxon>
    </lineage>
</organism>
<evidence type="ECO:0000259" key="5">
    <source>
        <dbReference type="PROSITE" id="PS50931"/>
    </source>
</evidence>
<dbReference type="InterPro" id="IPR000847">
    <property type="entry name" value="LysR_HTH_N"/>
</dbReference>
<evidence type="ECO:0000256" key="2">
    <source>
        <dbReference type="ARBA" id="ARBA00023015"/>
    </source>
</evidence>
<dbReference type="InterPro" id="IPR050389">
    <property type="entry name" value="LysR-type_TF"/>
</dbReference>
<keyword evidence="2" id="KW-0805">Transcription regulation</keyword>
<proteinExistence type="inferred from homology"/>
<dbReference type="PANTHER" id="PTHR30118:SF15">
    <property type="entry name" value="TRANSCRIPTIONAL REGULATORY PROTEIN"/>
    <property type="match status" value="1"/>
</dbReference>
<dbReference type="Pfam" id="PF03466">
    <property type="entry name" value="LysR_substrate"/>
    <property type="match status" value="1"/>
</dbReference>
<gene>
    <name evidence="6" type="ORF">GCM10011512_03130</name>
</gene>
<dbReference type="EMBL" id="BMJI01000001">
    <property type="protein sequence ID" value="GGC79874.1"/>
    <property type="molecule type" value="Genomic_DNA"/>
</dbReference>
<keyword evidence="7" id="KW-1185">Reference proteome</keyword>
<protein>
    <submittedName>
        <fullName evidence="6">Transcriptional regulator</fullName>
    </submittedName>
</protein>
<reference evidence="7" key="1">
    <citation type="journal article" date="2019" name="Int. J. Syst. Evol. Microbiol.">
        <title>The Global Catalogue of Microorganisms (GCM) 10K type strain sequencing project: providing services to taxonomists for standard genome sequencing and annotation.</title>
        <authorList>
            <consortium name="The Broad Institute Genomics Platform"/>
            <consortium name="The Broad Institute Genome Sequencing Center for Infectious Disease"/>
            <person name="Wu L."/>
            <person name="Ma J."/>
        </authorList>
    </citation>
    <scope>NUCLEOTIDE SEQUENCE [LARGE SCALE GENOMIC DNA]</scope>
    <source>
        <strain evidence="7">CGMCC 1.15480</strain>
    </source>
</reference>
<keyword evidence="4" id="KW-0804">Transcription</keyword>
<name>A0ABQ1NQA2_9MICC</name>
<evidence type="ECO:0000256" key="4">
    <source>
        <dbReference type="ARBA" id="ARBA00023163"/>
    </source>
</evidence>
<dbReference type="RefSeq" id="WP_188665301.1">
    <property type="nucleotide sequence ID" value="NZ_BMJI01000001.1"/>
</dbReference>
<comment type="similarity">
    <text evidence="1">Belongs to the LysR transcriptional regulatory family.</text>
</comment>
<comment type="caution">
    <text evidence="6">The sequence shown here is derived from an EMBL/GenBank/DDBJ whole genome shotgun (WGS) entry which is preliminary data.</text>
</comment>
<sequence length="296" mass="32076">MSLDLNLLRTFLSIYDTRSVTRAAAELSLTQPTVSHALGRLRRHLGDPLFVRAGSGVAPTARAVELALVFRRAVTAVDDAVDADRVFDPATSERRFRIALSDVGEATFLPRIMGRLADRAPGVSVESVPMRIDRVTSWLAHGDVDAAVASVPIDSSGHRALVRGERYVCVLPADRAPAGDRIELDDFLTVPHVAVDPALGHRQADAVLESMRIRRRIGLYVHHFSTLPGVVAGCGMAAIVPAQLAALWAQRWPIVMRELPIDVPRFDVTLSWNEDIAGTGAAAWFRDQVAGALTDA</sequence>
<accession>A0ABQ1NQA2</accession>
<dbReference type="PRINTS" id="PR00039">
    <property type="entry name" value="HTHLYSR"/>
</dbReference>
<dbReference type="Gene3D" id="1.10.10.10">
    <property type="entry name" value="Winged helix-like DNA-binding domain superfamily/Winged helix DNA-binding domain"/>
    <property type="match status" value="1"/>
</dbReference>
<dbReference type="InterPro" id="IPR036390">
    <property type="entry name" value="WH_DNA-bd_sf"/>
</dbReference>
<dbReference type="InterPro" id="IPR005119">
    <property type="entry name" value="LysR_subst-bd"/>
</dbReference>
<evidence type="ECO:0000256" key="3">
    <source>
        <dbReference type="ARBA" id="ARBA00023125"/>
    </source>
</evidence>
<evidence type="ECO:0000313" key="6">
    <source>
        <dbReference type="EMBL" id="GGC79874.1"/>
    </source>
</evidence>
<dbReference type="Gene3D" id="3.40.190.10">
    <property type="entry name" value="Periplasmic binding protein-like II"/>
    <property type="match status" value="2"/>
</dbReference>
<evidence type="ECO:0000313" key="7">
    <source>
        <dbReference type="Proteomes" id="UP000597761"/>
    </source>
</evidence>
<dbReference type="Pfam" id="PF00126">
    <property type="entry name" value="HTH_1"/>
    <property type="match status" value="1"/>
</dbReference>
<dbReference type="InterPro" id="IPR036388">
    <property type="entry name" value="WH-like_DNA-bd_sf"/>
</dbReference>
<dbReference type="PROSITE" id="PS50931">
    <property type="entry name" value="HTH_LYSR"/>
    <property type="match status" value="1"/>
</dbReference>
<feature type="domain" description="HTH lysR-type" evidence="5">
    <location>
        <begin position="3"/>
        <end position="60"/>
    </location>
</feature>
<evidence type="ECO:0000256" key="1">
    <source>
        <dbReference type="ARBA" id="ARBA00009437"/>
    </source>
</evidence>